<gene>
    <name evidence="2" type="ORF">DFR60_101114</name>
</gene>
<evidence type="ECO:0000256" key="1">
    <source>
        <dbReference type="SAM" id="SignalP"/>
    </source>
</evidence>
<organism evidence="2 3">
    <name type="scientific">Hungatella effluvii</name>
    <dbReference type="NCBI Taxonomy" id="1096246"/>
    <lineage>
        <taxon>Bacteria</taxon>
        <taxon>Bacillati</taxon>
        <taxon>Bacillota</taxon>
        <taxon>Clostridia</taxon>
        <taxon>Lachnospirales</taxon>
        <taxon>Lachnospiraceae</taxon>
        <taxon>Hungatella</taxon>
    </lineage>
</organism>
<comment type="caution">
    <text evidence="2">The sequence shown here is derived from an EMBL/GenBank/DDBJ whole genome shotgun (WGS) entry which is preliminary data.</text>
</comment>
<keyword evidence="1" id="KW-0732">Signal</keyword>
<evidence type="ECO:0000313" key="3">
    <source>
        <dbReference type="Proteomes" id="UP000248057"/>
    </source>
</evidence>
<evidence type="ECO:0000313" key="2">
    <source>
        <dbReference type="EMBL" id="PXX56810.1"/>
    </source>
</evidence>
<name>A0A2V3YGP4_9FIRM</name>
<dbReference type="RefSeq" id="WP_002600694.1">
    <property type="nucleotide sequence ID" value="NZ_DBEWYZ010000183.1"/>
</dbReference>
<sequence length="436" mass="47357">MKKRLTAVLLCAAMVLGLTACSGKESSVETAAQTTAPATEASLAEGGAKTPQDFKKFKIGVCEPQAIDEVVIRRDYYENYLASRYNVEFVFSEQCKDTDDELTFIEGCADAGCDAIISYRSVDANQMAQVCEEYGMQYVINTARIPEVDGAFEGGYETFQGSFGADNEHVGQLFRDWLSSNASDDGSEGFMITSSLAFSGNIQHLETAIAALSALQSKYNLTFEDTVENLAKTSAPIEVANDKGINIYIYPGSPSGMEGWLEGVSAALQTGKYGVLIHSGQSYAQTAVVVDEVEKNFDKDIKVASIASMSESLINAFNTQDKFGNSSLNMASLKSTSLVSSMGFISVYNALTGYAALNDSSENEKRTLSFRMWSLDTLDQINTCANWDVKGGDKWIMDESMINQCLGIMNPDLTADDVQAVYNGMTYESTLERLGK</sequence>
<proteinExistence type="predicted"/>
<reference evidence="2 3" key="1">
    <citation type="submission" date="2018-05" db="EMBL/GenBank/DDBJ databases">
        <title>Genomic Encyclopedia of Type Strains, Phase IV (KMG-IV): sequencing the most valuable type-strain genomes for metagenomic binning, comparative biology and taxonomic classification.</title>
        <authorList>
            <person name="Goeker M."/>
        </authorList>
    </citation>
    <scope>NUCLEOTIDE SEQUENCE [LARGE SCALE GENOMIC DNA]</scope>
    <source>
        <strain evidence="2 3">DSM 24995</strain>
    </source>
</reference>
<keyword evidence="3" id="KW-1185">Reference proteome</keyword>
<dbReference type="PROSITE" id="PS51257">
    <property type="entry name" value="PROKAR_LIPOPROTEIN"/>
    <property type="match status" value="1"/>
</dbReference>
<feature type="chain" id="PRO_5039455372" evidence="1">
    <location>
        <begin position="21"/>
        <end position="436"/>
    </location>
</feature>
<protein>
    <submittedName>
        <fullName evidence="2">Uncharacterized protein</fullName>
    </submittedName>
</protein>
<feature type="signal peptide" evidence="1">
    <location>
        <begin position="1"/>
        <end position="20"/>
    </location>
</feature>
<dbReference type="GeneID" id="86059470"/>
<dbReference type="AlphaFoldDB" id="A0A2V3YGP4"/>
<accession>A0A2V3YGP4</accession>
<dbReference type="EMBL" id="QJKD01000001">
    <property type="protein sequence ID" value="PXX56810.1"/>
    <property type="molecule type" value="Genomic_DNA"/>
</dbReference>
<dbReference type="Proteomes" id="UP000248057">
    <property type="component" value="Unassembled WGS sequence"/>
</dbReference>